<dbReference type="InterPro" id="IPR022803">
    <property type="entry name" value="Ribosomal_uL5_dom_sf"/>
</dbReference>
<dbReference type="InterPro" id="IPR031309">
    <property type="entry name" value="Ribosomal_uL5_C"/>
</dbReference>
<dbReference type="PIRSF" id="PIRSF002161">
    <property type="entry name" value="Ribosomal_L5"/>
    <property type="match status" value="1"/>
</dbReference>
<dbReference type="Pfam" id="PF00281">
    <property type="entry name" value="Ribosomal_L5"/>
    <property type="match status" value="1"/>
</dbReference>
<keyword evidence="6" id="KW-0687">Ribonucleoprotein</keyword>
<dbReference type="InterPro" id="IPR002132">
    <property type="entry name" value="Ribosomal_uL5"/>
</dbReference>
<organism evidence="9">
    <name type="scientific">hydrocarbon metagenome</name>
    <dbReference type="NCBI Taxonomy" id="938273"/>
    <lineage>
        <taxon>unclassified sequences</taxon>
        <taxon>metagenomes</taxon>
        <taxon>ecological metagenomes</taxon>
    </lineage>
</organism>
<feature type="domain" description="Large ribosomal subunit protein uL5 C-terminal" evidence="8">
    <location>
        <begin position="58"/>
        <end position="143"/>
    </location>
</feature>
<evidence type="ECO:0000259" key="8">
    <source>
        <dbReference type="Pfam" id="PF00673"/>
    </source>
</evidence>
<dbReference type="SUPFAM" id="SSF55282">
    <property type="entry name" value="RL5-like"/>
    <property type="match status" value="1"/>
</dbReference>
<dbReference type="Gene3D" id="3.30.1440.10">
    <property type="match status" value="1"/>
</dbReference>
<dbReference type="GO" id="GO:0019843">
    <property type="term" value="F:rRNA binding"/>
    <property type="evidence" value="ECO:0007669"/>
    <property type="project" value="UniProtKB-KW"/>
</dbReference>
<proteinExistence type="inferred from homology"/>
<evidence type="ECO:0000256" key="3">
    <source>
        <dbReference type="ARBA" id="ARBA00022730"/>
    </source>
</evidence>
<dbReference type="PANTHER" id="PTHR11994">
    <property type="entry name" value="60S RIBOSOMAL PROTEIN L11-RELATED"/>
    <property type="match status" value="1"/>
</dbReference>
<keyword evidence="4" id="KW-0694">RNA-binding</keyword>
<feature type="domain" description="Large ribosomal subunit protein uL5 N-terminal" evidence="7">
    <location>
        <begin position="4"/>
        <end position="54"/>
    </location>
</feature>
<protein>
    <submittedName>
        <fullName evidence="9">Lsu ribosomal protein l11e (L5p)</fullName>
    </submittedName>
</protein>
<evidence type="ECO:0000256" key="1">
    <source>
        <dbReference type="ARBA" id="ARBA00008553"/>
    </source>
</evidence>
<dbReference type="HAMAP" id="MF_01333_A">
    <property type="entry name" value="Ribosomal_uL5_A"/>
    <property type="match status" value="1"/>
</dbReference>
<dbReference type="GO" id="GO:0000049">
    <property type="term" value="F:tRNA binding"/>
    <property type="evidence" value="ECO:0007669"/>
    <property type="project" value="UniProtKB-KW"/>
</dbReference>
<dbReference type="GO" id="GO:0005840">
    <property type="term" value="C:ribosome"/>
    <property type="evidence" value="ECO:0007669"/>
    <property type="project" value="UniProtKB-KW"/>
</dbReference>
<name>A0A0W8FHN5_9ZZZZ</name>
<dbReference type="Pfam" id="PF00673">
    <property type="entry name" value="Ribosomal_L5_C"/>
    <property type="match status" value="1"/>
</dbReference>
<comment type="caution">
    <text evidence="9">The sequence shown here is derived from an EMBL/GenBank/DDBJ whole genome shotgun (WGS) entry which is preliminary data.</text>
</comment>
<dbReference type="GO" id="GO:0006412">
    <property type="term" value="P:translation"/>
    <property type="evidence" value="ECO:0007669"/>
    <property type="project" value="InterPro"/>
</dbReference>
<dbReference type="InterPro" id="IPR031310">
    <property type="entry name" value="Ribosomal_uL5_N"/>
</dbReference>
<dbReference type="InterPro" id="IPR020929">
    <property type="entry name" value="Ribosomal_uL5_CS"/>
</dbReference>
<accession>A0A0W8FHN5</accession>
<dbReference type="InterPro" id="IPR022804">
    <property type="entry name" value="Ribosomal_uL5_arc"/>
</dbReference>
<comment type="similarity">
    <text evidence="1">Belongs to the universal ribosomal protein uL5 family.</text>
</comment>
<evidence type="ECO:0000256" key="4">
    <source>
        <dbReference type="ARBA" id="ARBA00022884"/>
    </source>
</evidence>
<dbReference type="AlphaFoldDB" id="A0A0W8FHN5"/>
<dbReference type="NCBIfam" id="NF003258">
    <property type="entry name" value="PRK04219.1"/>
    <property type="match status" value="1"/>
</dbReference>
<sequence>MTVEDIYIDKVVVHMGVGESGERLVKAEEIVQHITGQKPVRTIAKRTQPAFGIRKGAPIGCKVTLRRERAETFVQTALDIIDRRLALSQFDKTGNVSFGIEEHTDFPGLSYDPMIGIYGMDVNIVLERKGARIARRVANRSKLPARQKVDRDDAIAFMQERYLVEV</sequence>
<keyword evidence="5 9" id="KW-0689">Ribosomal protein</keyword>
<dbReference type="EMBL" id="LNQE01001195">
    <property type="protein sequence ID" value="KUG20395.1"/>
    <property type="molecule type" value="Genomic_DNA"/>
</dbReference>
<evidence type="ECO:0000256" key="5">
    <source>
        <dbReference type="ARBA" id="ARBA00022980"/>
    </source>
</evidence>
<dbReference type="GO" id="GO:1990904">
    <property type="term" value="C:ribonucleoprotein complex"/>
    <property type="evidence" value="ECO:0007669"/>
    <property type="project" value="UniProtKB-KW"/>
</dbReference>
<evidence type="ECO:0000256" key="6">
    <source>
        <dbReference type="ARBA" id="ARBA00023274"/>
    </source>
</evidence>
<evidence type="ECO:0000313" key="9">
    <source>
        <dbReference type="EMBL" id="KUG20395.1"/>
    </source>
</evidence>
<evidence type="ECO:0000259" key="7">
    <source>
        <dbReference type="Pfam" id="PF00281"/>
    </source>
</evidence>
<dbReference type="GO" id="GO:0003735">
    <property type="term" value="F:structural constituent of ribosome"/>
    <property type="evidence" value="ECO:0007669"/>
    <property type="project" value="InterPro"/>
</dbReference>
<dbReference type="InterPro" id="IPR057266">
    <property type="entry name" value="Ribosomal_uL5_euk/arc-type"/>
</dbReference>
<reference evidence="9" key="1">
    <citation type="journal article" date="2015" name="Proc. Natl. Acad. Sci. U.S.A.">
        <title>Networks of energetic and metabolic interactions define dynamics in microbial communities.</title>
        <authorList>
            <person name="Embree M."/>
            <person name="Liu J.K."/>
            <person name="Al-Bassam M.M."/>
            <person name="Zengler K."/>
        </authorList>
    </citation>
    <scope>NUCLEOTIDE SEQUENCE</scope>
</reference>
<dbReference type="FunFam" id="3.30.1440.10:FF:000002">
    <property type="entry name" value="60S ribosomal protein L11"/>
    <property type="match status" value="1"/>
</dbReference>
<evidence type="ECO:0000256" key="2">
    <source>
        <dbReference type="ARBA" id="ARBA00022555"/>
    </source>
</evidence>
<keyword evidence="3" id="KW-0699">rRNA-binding</keyword>
<dbReference type="PROSITE" id="PS00358">
    <property type="entry name" value="RIBOSOMAL_L5"/>
    <property type="match status" value="1"/>
</dbReference>
<gene>
    <name evidence="9" type="ORF">ASZ90_009851</name>
</gene>
<keyword evidence="2" id="KW-0820">tRNA-binding</keyword>